<dbReference type="Proteomes" id="UP000254400">
    <property type="component" value="Unassembled WGS sequence"/>
</dbReference>
<organism evidence="1 2">
    <name type="scientific">Paenibacillus polymyxa</name>
    <name type="common">Bacillus polymyxa</name>
    <dbReference type="NCBI Taxonomy" id="1406"/>
    <lineage>
        <taxon>Bacteria</taxon>
        <taxon>Bacillati</taxon>
        <taxon>Bacillota</taxon>
        <taxon>Bacilli</taxon>
        <taxon>Bacillales</taxon>
        <taxon>Paenibacillaceae</taxon>
        <taxon>Paenibacillus</taxon>
    </lineage>
</organism>
<sequence length="149" mass="17258">MEGTIITCMSIGVYAHALTRGNKYIVKKEDRDKYRITGNHGKAVWISKAHFIEGNIEVPYLERWKFDDDPKEFDLVEVTLTFSDGSERWSLVTTPQKLVNYFKKEMEIPGFNIKHLIIANTMDHDDIEKILKYLEANDELTEASKALEC</sequence>
<dbReference type="RefSeq" id="WP_019688134.1">
    <property type="nucleotide sequence ID" value="NZ_CP036496.1"/>
</dbReference>
<reference evidence="1 2" key="1">
    <citation type="submission" date="2018-06" db="EMBL/GenBank/DDBJ databases">
        <authorList>
            <consortium name="Pathogen Informatics"/>
            <person name="Doyle S."/>
        </authorList>
    </citation>
    <scope>NUCLEOTIDE SEQUENCE [LARGE SCALE GENOMIC DNA]</scope>
    <source>
        <strain evidence="1 2">NCTC10343</strain>
    </source>
</reference>
<proteinExistence type="predicted"/>
<dbReference type="GeneID" id="93347269"/>
<protein>
    <submittedName>
        <fullName evidence="1">Uncharacterized protein</fullName>
    </submittedName>
</protein>
<accession>A0A378Y2U6</accession>
<dbReference type="AlphaFoldDB" id="A0A378Y2U6"/>
<evidence type="ECO:0000313" key="1">
    <source>
        <dbReference type="EMBL" id="SUA71053.1"/>
    </source>
</evidence>
<gene>
    <name evidence="1" type="ORF">NCTC10343_03940</name>
</gene>
<name>A0A378Y2U6_PAEPO</name>
<dbReference type="EMBL" id="UGSC01000001">
    <property type="protein sequence ID" value="SUA71053.1"/>
    <property type="molecule type" value="Genomic_DNA"/>
</dbReference>
<evidence type="ECO:0000313" key="2">
    <source>
        <dbReference type="Proteomes" id="UP000254400"/>
    </source>
</evidence>